<evidence type="ECO:0000313" key="1">
    <source>
        <dbReference type="EMBL" id="SOQ57453.1"/>
    </source>
</evidence>
<protein>
    <submittedName>
        <fullName evidence="1">SFRICE_039725</fullName>
    </submittedName>
</protein>
<organism evidence="1">
    <name type="scientific">Spodoptera frugiperda</name>
    <name type="common">Fall armyworm</name>
    <dbReference type="NCBI Taxonomy" id="7108"/>
    <lineage>
        <taxon>Eukaryota</taxon>
        <taxon>Metazoa</taxon>
        <taxon>Ecdysozoa</taxon>
        <taxon>Arthropoda</taxon>
        <taxon>Hexapoda</taxon>
        <taxon>Insecta</taxon>
        <taxon>Pterygota</taxon>
        <taxon>Neoptera</taxon>
        <taxon>Endopterygota</taxon>
        <taxon>Lepidoptera</taxon>
        <taxon>Glossata</taxon>
        <taxon>Ditrysia</taxon>
        <taxon>Noctuoidea</taxon>
        <taxon>Noctuidae</taxon>
        <taxon>Amphipyrinae</taxon>
        <taxon>Spodoptera</taxon>
    </lineage>
</organism>
<dbReference type="AlphaFoldDB" id="A0A2H1WWK9"/>
<sequence>TDSTIVMDWIRMPPHSLKTFVQNRVSQINDLTGDAIWLHIKGTDNPADIVSRGLHLIELQDNDLWWHGPAFLQRHDIEWSNNVVIDNENCPNLRFNIFSSFNRLRRTAAYVLRFIGNSRVSKQRRKTGSLSVVELDATTC</sequence>
<dbReference type="PANTHER" id="PTHR22955">
    <property type="entry name" value="RETROTRANSPOSON"/>
    <property type="match status" value="1"/>
</dbReference>
<feature type="non-terminal residue" evidence="1">
    <location>
        <position position="140"/>
    </location>
</feature>
<gene>
    <name evidence="1" type="ORF">SFRICE_039725</name>
</gene>
<accession>A0A2H1WWK9</accession>
<dbReference type="EMBL" id="ODYU01011610">
    <property type="protein sequence ID" value="SOQ57453.1"/>
    <property type="molecule type" value="Genomic_DNA"/>
</dbReference>
<proteinExistence type="predicted"/>
<reference evidence="1" key="1">
    <citation type="submission" date="2016-07" db="EMBL/GenBank/DDBJ databases">
        <authorList>
            <person name="Bretaudeau A."/>
        </authorList>
    </citation>
    <scope>NUCLEOTIDE SEQUENCE</scope>
    <source>
        <strain evidence="1">Rice</strain>
        <tissue evidence="1">Whole body</tissue>
    </source>
</reference>
<feature type="non-terminal residue" evidence="1">
    <location>
        <position position="1"/>
    </location>
</feature>
<name>A0A2H1WWK9_SPOFR</name>
<dbReference type="PANTHER" id="PTHR22955:SF77">
    <property type="entry name" value="ASPARTIC PUTATIVE DOMAIN-CONTAINING PROTEIN-RELATED"/>
    <property type="match status" value="1"/>
</dbReference>